<dbReference type="EMBL" id="CP002304">
    <property type="protein sequence ID" value="ADQ14444.1"/>
    <property type="molecule type" value="Genomic_DNA"/>
</dbReference>
<comment type="function">
    <text evidence="7">Catalyzes the formation of acetyl phosphate from acetate and ATP. Can also catalyze the reverse reaction.</text>
</comment>
<evidence type="ECO:0000256" key="2">
    <source>
        <dbReference type="ARBA" id="ARBA00022490"/>
    </source>
</evidence>
<dbReference type="HOGENOM" id="CLU_020352_0_1_9"/>
<dbReference type="SUPFAM" id="SSF53067">
    <property type="entry name" value="Actin-like ATPase domain"/>
    <property type="match status" value="2"/>
</dbReference>
<keyword evidence="7" id="KW-0460">Magnesium</keyword>
<keyword evidence="5 7" id="KW-0418">Kinase</keyword>
<dbReference type="InterPro" id="IPR000890">
    <property type="entry name" value="Aliphatic_acid_kin_short-chain"/>
</dbReference>
<evidence type="ECO:0000256" key="5">
    <source>
        <dbReference type="ARBA" id="ARBA00022777"/>
    </source>
</evidence>
<sequence>MEGKDYMNIFVLNCGSSSLKFQLINIENEEVIANGLVEKISESISDFKYYTKNKVELEIKMEIPDHKNAIQLVLERLISSEHGVINDFDDIDIVGHRVVHAGEKFSGSVLITKEVINALKENIKLAPLHNPANIVGIEASKKLMPNTPDVGIFDTAFHQSMPKESYLYALPYQWYQENGVRRYGFHGTSHKYVTERGAELLKKDYDSLKIISCHLGNGASIAAVDQGRVIDTSMGFTPLEGLVMGTRPGDFDPGIISYIMQERNLSIEEIDEILNKESGVLALSGISNDFREISEAAEAGNDRAQLALDIFCRRVKKYIGAYAALLGGVDLLIFTAGIGENAVNIRAKILAELEYFGIIIDPEKNNIQGKEAKISAKTSIVDVYVIPTNEELVIAREAKKVIEQEIETIIKDILK</sequence>
<name>E4RMB3_HALHG</name>
<feature type="active site" description="Proton donor/acceptor" evidence="7">
    <location>
        <position position="154"/>
    </location>
</feature>
<feature type="binding site" evidence="7">
    <location>
        <begin position="337"/>
        <end position="341"/>
    </location>
    <ligand>
        <name>ATP</name>
        <dbReference type="ChEBI" id="CHEBI:30616"/>
    </ligand>
</feature>
<dbReference type="STRING" id="656519.Halsa_1000"/>
<protein>
    <recommendedName>
        <fullName evidence="7">Acetate kinase</fullName>
        <ecNumber evidence="7">2.7.2.1</ecNumber>
    </recommendedName>
    <alternativeName>
        <fullName evidence="7">Acetokinase</fullName>
    </alternativeName>
</protein>
<dbReference type="PIRSF" id="PIRSF000722">
    <property type="entry name" value="Acetate_prop_kin"/>
    <property type="match status" value="1"/>
</dbReference>
<evidence type="ECO:0000313" key="10">
    <source>
        <dbReference type="Proteomes" id="UP000007434"/>
    </source>
</evidence>
<feature type="binding site" evidence="7">
    <location>
        <begin position="214"/>
        <end position="218"/>
    </location>
    <ligand>
        <name>ATP</name>
        <dbReference type="ChEBI" id="CHEBI:30616"/>
    </ligand>
</feature>
<evidence type="ECO:0000256" key="7">
    <source>
        <dbReference type="HAMAP-Rule" id="MF_00020"/>
    </source>
</evidence>
<dbReference type="PANTHER" id="PTHR21060:SF15">
    <property type="entry name" value="ACETATE KINASE-RELATED"/>
    <property type="match status" value="1"/>
</dbReference>
<dbReference type="Pfam" id="PF00871">
    <property type="entry name" value="Acetate_kinase"/>
    <property type="match status" value="1"/>
</dbReference>
<dbReference type="AlphaFoldDB" id="E4RMB3"/>
<dbReference type="UniPathway" id="UPA00340">
    <property type="reaction ID" value="UER00458"/>
</dbReference>
<feature type="site" description="Transition state stabilizer" evidence="7">
    <location>
        <position position="247"/>
    </location>
</feature>
<comment type="pathway">
    <text evidence="7">Metabolic intermediate biosynthesis; acetyl-CoA biosynthesis; acetyl-CoA from acetate: step 1/2.</text>
</comment>
<dbReference type="EC" id="2.7.2.1" evidence="7"/>
<dbReference type="HAMAP" id="MF_00020">
    <property type="entry name" value="Acetate_kinase"/>
    <property type="match status" value="1"/>
</dbReference>
<keyword evidence="6 7" id="KW-0067">ATP-binding</keyword>
<dbReference type="GO" id="GO:0006083">
    <property type="term" value="P:acetate metabolic process"/>
    <property type="evidence" value="ECO:0007669"/>
    <property type="project" value="TreeGrafter"/>
</dbReference>
<dbReference type="PROSITE" id="PS01076">
    <property type="entry name" value="ACETATE_KINASE_2"/>
    <property type="match status" value="1"/>
</dbReference>
<dbReference type="Gene3D" id="3.30.420.40">
    <property type="match status" value="2"/>
</dbReference>
<comment type="subunit">
    <text evidence="7">Homodimer.</text>
</comment>
<comment type="catalytic activity">
    <reaction evidence="7">
        <text>acetate + ATP = acetyl phosphate + ADP</text>
        <dbReference type="Rhea" id="RHEA:11352"/>
        <dbReference type="ChEBI" id="CHEBI:22191"/>
        <dbReference type="ChEBI" id="CHEBI:30089"/>
        <dbReference type="ChEBI" id="CHEBI:30616"/>
        <dbReference type="ChEBI" id="CHEBI:456216"/>
        <dbReference type="EC" id="2.7.2.1"/>
    </reaction>
</comment>
<evidence type="ECO:0000256" key="6">
    <source>
        <dbReference type="ARBA" id="ARBA00022840"/>
    </source>
</evidence>
<reference evidence="9 10" key="2">
    <citation type="journal article" date="2011" name="J. Bacteriol.">
        <title>Complete Genome Sequence of the Haloalkaliphilic, Hydrogen Producing Halanaerobium hydrogenoformans.</title>
        <authorList>
            <person name="Brown S.D."/>
            <person name="Begemann M.B."/>
            <person name="Mormile M.R."/>
            <person name="Wall J.D."/>
            <person name="Han C.S."/>
            <person name="Goodwin L.A."/>
            <person name="Pitluck S."/>
            <person name="Land M.L."/>
            <person name="Hauser L.J."/>
            <person name="Elias D.A."/>
        </authorList>
    </citation>
    <scope>NUCLEOTIDE SEQUENCE [LARGE SCALE GENOMIC DNA]</scope>
    <source>
        <strain evidence="10">sapolanicus</strain>
    </source>
</reference>
<keyword evidence="3 7" id="KW-0808">Transferase</keyword>
<feature type="binding site" evidence="7">
    <location>
        <begin position="289"/>
        <end position="291"/>
    </location>
    <ligand>
        <name>ATP</name>
        <dbReference type="ChEBI" id="CHEBI:30616"/>
    </ligand>
</feature>
<feature type="site" description="Transition state stabilizer" evidence="7">
    <location>
        <position position="186"/>
    </location>
</feature>
<feature type="binding site" evidence="7">
    <location>
        <position position="13"/>
    </location>
    <ligand>
        <name>Mg(2+)</name>
        <dbReference type="ChEBI" id="CHEBI:18420"/>
    </ligand>
</feature>
<dbReference type="Proteomes" id="UP000007434">
    <property type="component" value="Chromosome"/>
</dbReference>
<keyword evidence="2 7" id="KW-0963">Cytoplasm</keyword>
<dbReference type="GO" id="GO:0000287">
    <property type="term" value="F:magnesium ion binding"/>
    <property type="evidence" value="ECO:0007669"/>
    <property type="project" value="UniProtKB-UniRule"/>
</dbReference>
<keyword evidence="10" id="KW-1185">Reference proteome</keyword>
<keyword evidence="4 7" id="KW-0547">Nucleotide-binding</keyword>
<accession>E4RMB3</accession>
<dbReference type="PANTHER" id="PTHR21060">
    <property type="entry name" value="ACETATE KINASE"/>
    <property type="match status" value="1"/>
</dbReference>
<feature type="binding site" evidence="7">
    <location>
        <position position="20"/>
    </location>
    <ligand>
        <name>ATP</name>
        <dbReference type="ChEBI" id="CHEBI:30616"/>
    </ligand>
</feature>
<evidence type="ECO:0000256" key="3">
    <source>
        <dbReference type="ARBA" id="ARBA00022679"/>
    </source>
</evidence>
<comment type="similarity">
    <text evidence="1 7 8">Belongs to the acetokinase family.</text>
</comment>
<keyword evidence="7" id="KW-0479">Metal-binding</keyword>
<evidence type="ECO:0000256" key="4">
    <source>
        <dbReference type="ARBA" id="ARBA00022741"/>
    </source>
</evidence>
<dbReference type="GO" id="GO:0006085">
    <property type="term" value="P:acetyl-CoA biosynthetic process"/>
    <property type="evidence" value="ECO:0007669"/>
    <property type="project" value="UniProtKB-UniRule"/>
</dbReference>
<feature type="binding site" evidence="7">
    <location>
        <position position="97"/>
    </location>
    <ligand>
        <name>substrate</name>
    </ligand>
</feature>
<dbReference type="eggNOG" id="COG0282">
    <property type="taxonomic scope" value="Bacteria"/>
</dbReference>
<dbReference type="CDD" id="cd24010">
    <property type="entry name" value="ASKHA_NBD_AcK_PK"/>
    <property type="match status" value="1"/>
</dbReference>
<dbReference type="GO" id="GO:0008776">
    <property type="term" value="F:acetate kinase activity"/>
    <property type="evidence" value="ECO:0007669"/>
    <property type="project" value="UniProtKB-UniRule"/>
</dbReference>
<feature type="binding site" evidence="7">
    <location>
        <position position="390"/>
    </location>
    <ligand>
        <name>Mg(2+)</name>
        <dbReference type="ChEBI" id="CHEBI:18420"/>
    </ligand>
</feature>
<organism evidence="9 10">
    <name type="scientific">Halanaerobium hydrogeniformans</name>
    <name type="common">Halanaerobium sp. (strain sapolanicus)</name>
    <dbReference type="NCBI Taxonomy" id="656519"/>
    <lineage>
        <taxon>Bacteria</taxon>
        <taxon>Bacillati</taxon>
        <taxon>Bacillota</taxon>
        <taxon>Clostridia</taxon>
        <taxon>Halanaerobiales</taxon>
        <taxon>Halanaerobiaceae</taxon>
        <taxon>Halanaerobium</taxon>
    </lineage>
</organism>
<evidence type="ECO:0000256" key="8">
    <source>
        <dbReference type="RuleBase" id="RU003835"/>
    </source>
</evidence>
<gene>
    <name evidence="7" type="primary">ackA</name>
    <name evidence="9" type="ordered locus">Halsa_1000</name>
</gene>
<dbReference type="InterPro" id="IPR043129">
    <property type="entry name" value="ATPase_NBD"/>
</dbReference>
<proteinExistence type="inferred from homology"/>
<dbReference type="GO" id="GO:0005737">
    <property type="term" value="C:cytoplasm"/>
    <property type="evidence" value="ECO:0007669"/>
    <property type="project" value="UniProtKB-SubCell"/>
</dbReference>
<dbReference type="KEGG" id="has:Halsa_1000"/>
<comment type="subcellular location">
    <subcellularLocation>
        <location evidence="7">Cytoplasm</location>
    </subcellularLocation>
</comment>
<evidence type="ECO:0000256" key="1">
    <source>
        <dbReference type="ARBA" id="ARBA00008748"/>
    </source>
</evidence>
<comment type="cofactor">
    <cofactor evidence="7">
        <name>Mg(2+)</name>
        <dbReference type="ChEBI" id="CHEBI:18420"/>
    </cofactor>
    <cofactor evidence="7">
        <name>Mn(2+)</name>
        <dbReference type="ChEBI" id="CHEBI:29035"/>
    </cofactor>
    <text evidence="7">Mg(2+). Can also accept Mn(2+).</text>
</comment>
<dbReference type="NCBIfam" id="TIGR00016">
    <property type="entry name" value="ackA"/>
    <property type="match status" value="1"/>
</dbReference>
<evidence type="ECO:0000313" key="9">
    <source>
        <dbReference type="EMBL" id="ADQ14444.1"/>
    </source>
</evidence>
<reference evidence="9 10" key="1">
    <citation type="submission" date="2010-11" db="EMBL/GenBank/DDBJ databases">
        <title>Complete sequence of Halanaerobium sp. sapolanicus.</title>
        <authorList>
            <consortium name="US DOE Joint Genome Institute"/>
            <person name="Lucas S."/>
            <person name="Copeland A."/>
            <person name="Lapidus A."/>
            <person name="Cheng J.-F."/>
            <person name="Bruce D."/>
            <person name="Goodwin L."/>
            <person name="Pitluck S."/>
            <person name="Davenport K."/>
            <person name="Detter J.C."/>
            <person name="Han C."/>
            <person name="Tapia R."/>
            <person name="Land M."/>
            <person name="Hauser L."/>
            <person name="Jeffries C."/>
            <person name="Kyrpides N."/>
            <person name="Ivanova N."/>
            <person name="Mikhailova N."/>
            <person name="Begemann M.B."/>
            <person name="Mormile M.R."/>
            <person name="Wall J.D."/>
            <person name="Elias D.A."/>
            <person name="Woyke T."/>
        </authorList>
    </citation>
    <scope>NUCLEOTIDE SEQUENCE [LARGE SCALE GENOMIC DNA]</scope>
    <source>
        <strain evidence="10">sapolanicus</strain>
    </source>
</reference>
<dbReference type="GO" id="GO:0005524">
    <property type="term" value="F:ATP binding"/>
    <property type="evidence" value="ECO:0007669"/>
    <property type="project" value="UniProtKB-KW"/>
</dbReference>
<dbReference type="PRINTS" id="PR00471">
    <property type="entry name" value="ACETATEKNASE"/>
</dbReference>
<dbReference type="InterPro" id="IPR004372">
    <property type="entry name" value="Ac/propionate_kinase"/>
</dbReference>
<dbReference type="InterPro" id="IPR023865">
    <property type="entry name" value="Aliphatic_acid_kinase_CS"/>
</dbReference>